<dbReference type="RefSeq" id="WP_068608297.1">
    <property type="nucleotide sequence ID" value="NZ_CP011388.1"/>
</dbReference>
<name>A0A172TL70_9BACL</name>
<dbReference type="InterPro" id="IPR003509">
    <property type="entry name" value="UPF0102_YraN-like"/>
</dbReference>
<dbReference type="PANTHER" id="PTHR34039:SF1">
    <property type="entry name" value="UPF0102 PROTEIN YRAN"/>
    <property type="match status" value="1"/>
</dbReference>
<comment type="similarity">
    <text evidence="1 2">Belongs to the UPF0102 family.</text>
</comment>
<dbReference type="NCBIfam" id="TIGR00252">
    <property type="entry name" value="YraN family protein"/>
    <property type="match status" value="1"/>
</dbReference>
<evidence type="ECO:0000256" key="2">
    <source>
        <dbReference type="HAMAP-Rule" id="MF_00048"/>
    </source>
</evidence>
<reference evidence="3 4" key="1">
    <citation type="submission" date="2015-01" db="EMBL/GenBank/DDBJ databases">
        <title>Paenibacillus swuensis/DY6/whole genome sequencing.</title>
        <authorList>
            <person name="Kim M.K."/>
            <person name="Srinivasan S."/>
            <person name="Lee J.-J."/>
        </authorList>
    </citation>
    <scope>NUCLEOTIDE SEQUENCE [LARGE SCALE GENOMIC DNA]</scope>
    <source>
        <strain evidence="3 4">DY6</strain>
    </source>
</reference>
<dbReference type="KEGG" id="pswu:SY83_15935"/>
<evidence type="ECO:0000313" key="3">
    <source>
        <dbReference type="EMBL" id="ANE47523.1"/>
    </source>
</evidence>
<dbReference type="Proteomes" id="UP000076927">
    <property type="component" value="Chromosome"/>
</dbReference>
<proteinExistence type="inferred from homology"/>
<dbReference type="InterPro" id="IPR011335">
    <property type="entry name" value="Restrct_endonuc-II-like"/>
</dbReference>
<dbReference type="EMBL" id="CP011388">
    <property type="protein sequence ID" value="ANE47523.1"/>
    <property type="molecule type" value="Genomic_DNA"/>
</dbReference>
<dbReference type="OrthoDB" id="9802516at2"/>
<dbReference type="CDD" id="cd20736">
    <property type="entry name" value="PoNe_Nuclease"/>
    <property type="match status" value="1"/>
</dbReference>
<accession>A0A172TL70</accession>
<dbReference type="PATRIC" id="fig|1178515.4.peg.3204"/>
<dbReference type="Gene3D" id="3.40.1350.10">
    <property type="match status" value="1"/>
</dbReference>
<dbReference type="GO" id="GO:0003676">
    <property type="term" value="F:nucleic acid binding"/>
    <property type="evidence" value="ECO:0007669"/>
    <property type="project" value="InterPro"/>
</dbReference>
<dbReference type="HAMAP" id="MF_00048">
    <property type="entry name" value="UPF0102"/>
    <property type="match status" value="1"/>
</dbReference>
<organism evidence="3 4">
    <name type="scientific">Paenibacillus swuensis</name>
    <dbReference type="NCBI Taxonomy" id="1178515"/>
    <lineage>
        <taxon>Bacteria</taxon>
        <taxon>Bacillati</taxon>
        <taxon>Bacillota</taxon>
        <taxon>Bacilli</taxon>
        <taxon>Bacillales</taxon>
        <taxon>Paenibacillaceae</taxon>
        <taxon>Paenibacillus</taxon>
    </lineage>
</organism>
<dbReference type="InterPro" id="IPR011856">
    <property type="entry name" value="tRNA_endonuc-like_dom_sf"/>
</dbReference>
<dbReference type="SUPFAM" id="SSF52980">
    <property type="entry name" value="Restriction endonuclease-like"/>
    <property type="match status" value="1"/>
</dbReference>
<evidence type="ECO:0000256" key="1">
    <source>
        <dbReference type="ARBA" id="ARBA00006738"/>
    </source>
</evidence>
<sequence>MADNASRTNRRKTGAIGEEKAVVYLVTQGYHIIKLNWRCRTGEIDIIAGHADVIVFIEVRSRTSKGRYGTAAESVTVRKQQQVRETAQVYLKTSSSYKAKVRFDVITVYLDADNDAVEMSHIQHAF</sequence>
<dbReference type="NCBIfam" id="NF009150">
    <property type="entry name" value="PRK12497.1-3"/>
    <property type="match status" value="1"/>
</dbReference>
<dbReference type="AlphaFoldDB" id="A0A172TL70"/>
<dbReference type="STRING" id="1178515.SY83_15935"/>
<evidence type="ECO:0000313" key="4">
    <source>
        <dbReference type="Proteomes" id="UP000076927"/>
    </source>
</evidence>
<protein>
    <recommendedName>
        <fullName evidence="2">UPF0102 protein SY83_15935</fullName>
    </recommendedName>
</protein>
<gene>
    <name evidence="3" type="ORF">SY83_15935</name>
</gene>
<dbReference type="Pfam" id="PF02021">
    <property type="entry name" value="UPF0102"/>
    <property type="match status" value="1"/>
</dbReference>
<dbReference type="NCBIfam" id="NF009154">
    <property type="entry name" value="PRK12497.3-3"/>
    <property type="match status" value="1"/>
</dbReference>
<keyword evidence="4" id="KW-1185">Reference proteome</keyword>
<dbReference type="PANTHER" id="PTHR34039">
    <property type="entry name" value="UPF0102 PROTEIN YRAN"/>
    <property type="match status" value="1"/>
</dbReference>